<evidence type="ECO:0000256" key="1">
    <source>
        <dbReference type="SAM" id="MobiDB-lite"/>
    </source>
</evidence>
<dbReference type="SUPFAM" id="SSF88659">
    <property type="entry name" value="Sigma3 and sigma4 domains of RNA polymerase sigma factors"/>
    <property type="match status" value="1"/>
</dbReference>
<accession>A0A4R1GVI2</accession>
<evidence type="ECO:0000313" key="3">
    <source>
        <dbReference type="Proteomes" id="UP000294546"/>
    </source>
</evidence>
<dbReference type="OrthoDB" id="6078322at2"/>
<reference evidence="2 3" key="1">
    <citation type="submission" date="2019-03" db="EMBL/GenBank/DDBJ databases">
        <title>Genomic Encyclopedia of Archaeal and Bacterial Type Strains, Phase II (KMG-II): from individual species to whole genera.</title>
        <authorList>
            <person name="Goeker M."/>
        </authorList>
    </citation>
    <scope>NUCLEOTIDE SEQUENCE [LARGE SCALE GENOMIC DNA]</scope>
    <source>
        <strain evidence="2 3">DSM 27697</strain>
    </source>
</reference>
<name>A0A4R1GVI2_9GAMM</name>
<dbReference type="Gene3D" id="1.10.10.10">
    <property type="entry name" value="Winged helix-like DNA-binding domain superfamily/Winged helix DNA-binding domain"/>
    <property type="match status" value="1"/>
</dbReference>
<dbReference type="RefSeq" id="WP_132286869.1">
    <property type="nucleotide sequence ID" value="NZ_SMFU01000007.1"/>
</dbReference>
<dbReference type="InterPro" id="IPR036388">
    <property type="entry name" value="WH-like_DNA-bd_sf"/>
</dbReference>
<comment type="caution">
    <text evidence="2">The sequence shown here is derived from an EMBL/GenBank/DDBJ whole genome shotgun (WGS) entry which is preliminary data.</text>
</comment>
<protein>
    <submittedName>
        <fullName evidence="2">RNA polymerase sigma factor (Sigma-70 family)</fullName>
    </submittedName>
</protein>
<keyword evidence="3" id="KW-1185">Reference proteome</keyword>
<proteinExistence type="predicted"/>
<gene>
    <name evidence="2" type="ORF">CLV83_0441</name>
</gene>
<organism evidence="2 3">
    <name type="scientific">Marinobacterium mangrovicola</name>
    <dbReference type="NCBI Taxonomy" id="1476959"/>
    <lineage>
        <taxon>Bacteria</taxon>
        <taxon>Pseudomonadati</taxon>
        <taxon>Pseudomonadota</taxon>
        <taxon>Gammaproteobacteria</taxon>
        <taxon>Oceanospirillales</taxon>
        <taxon>Oceanospirillaceae</taxon>
        <taxon>Marinobacterium</taxon>
    </lineage>
</organism>
<feature type="region of interest" description="Disordered" evidence="1">
    <location>
        <begin position="146"/>
        <end position="165"/>
    </location>
</feature>
<dbReference type="AlphaFoldDB" id="A0A4R1GVI2"/>
<dbReference type="Proteomes" id="UP000294546">
    <property type="component" value="Unassembled WGS sequence"/>
</dbReference>
<dbReference type="InterPro" id="IPR013324">
    <property type="entry name" value="RNA_pol_sigma_r3/r4-like"/>
</dbReference>
<sequence length="263" mass="29807">MDWSAIVFDQQTQGRISALCERRFGKTVDAEVASQYVLEKLSADDWQLCRKFTGRSLPQTYLYTLCSNLVEEHARKQYGRIRPPAWLKQLGDTWLTLWKLICLERQPVPAAIERLAGRDETLRNSVGLLDMVRTIKARLPWCGQQTGAVTTEQEPEEEAHTPAAQSDSSMETLLLLLHQVVLNQEPENKAQTQDALNNLGAQLTLDDEQRLVLRMAYVDGMKFSAIARALNLPAHKPARVAKQALTELRAVLQRHNLLPEELL</sequence>
<dbReference type="EMBL" id="SMFU01000007">
    <property type="protein sequence ID" value="TCK08362.1"/>
    <property type="molecule type" value="Genomic_DNA"/>
</dbReference>
<evidence type="ECO:0000313" key="2">
    <source>
        <dbReference type="EMBL" id="TCK08362.1"/>
    </source>
</evidence>